<keyword evidence="3" id="KW-1185">Reference proteome</keyword>
<dbReference type="STRING" id="1839801.Dform_01175"/>
<gene>
    <name evidence="2" type="ORF">Dform_01175</name>
</gene>
<proteinExistence type="predicted"/>
<dbReference type="OrthoDB" id="164453at2"/>
<protein>
    <submittedName>
        <fullName evidence="2">Nucleotide-binding universal stress protein, UspA family</fullName>
    </submittedName>
</protein>
<dbReference type="Gene3D" id="3.40.50.620">
    <property type="entry name" value="HUPs"/>
    <property type="match status" value="1"/>
</dbReference>
<dbReference type="Pfam" id="PF00582">
    <property type="entry name" value="Usp"/>
    <property type="match status" value="1"/>
</dbReference>
<evidence type="ECO:0000313" key="3">
    <source>
        <dbReference type="Proteomes" id="UP000185934"/>
    </source>
</evidence>
<dbReference type="EMBL" id="CP018258">
    <property type="protein sequence ID" value="APV44508.1"/>
    <property type="molecule type" value="Genomic_DNA"/>
</dbReference>
<dbReference type="SUPFAM" id="SSF52402">
    <property type="entry name" value="Adenine nucleotide alpha hydrolases-like"/>
    <property type="match status" value="1"/>
</dbReference>
<accession>A0A1P8F7T0</accession>
<evidence type="ECO:0000313" key="2">
    <source>
        <dbReference type="EMBL" id="APV44508.1"/>
    </source>
</evidence>
<organism evidence="2 3">
    <name type="scientific">Dehalogenimonas formicexedens</name>
    <dbReference type="NCBI Taxonomy" id="1839801"/>
    <lineage>
        <taxon>Bacteria</taxon>
        <taxon>Bacillati</taxon>
        <taxon>Chloroflexota</taxon>
        <taxon>Dehalococcoidia</taxon>
        <taxon>Dehalococcoidales</taxon>
        <taxon>Dehalococcoidaceae</taxon>
        <taxon>Dehalogenimonas</taxon>
    </lineage>
</organism>
<dbReference type="RefSeq" id="WP_076004182.1">
    <property type="nucleotide sequence ID" value="NZ_CP018258.1"/>
</dbReference>
<dbReference type="InterPro" id="IPR006016">
    <property type="entry name" value="UspA"/>
</dbReference>
<dbReference type="InterPro" id="IPR014729">
    <property type="entry name" value="Rossmann-like_a/b/a_fold"/>
</dbReference>
<sequence>MFNNILLPLDGSEAAEAVIPYAEEMAKRMGSSLVLFHACEASHRQARGMHKLYMDKLAEIITQEINQSGQRTNVLVEQRMGEFTSSLCEYIENNDINLVILVAHGFTSPSAKSVVDDVARLAKCPRCW</sequence>
<evidence type="ECO:0000259" key="1">
    <source>
        <dbReference type="Pfam" id="PF00582"/>
    </source>
</evidence>
<feature type="domain" description="UspA" evidence="1">
    <location>
        <begin position="1"/>
        <end position="125"/>
    </location>
</feature>
<dbReference type="KEGG" id="dfo:Dform_01175"/>
<dbReference type="CDD" id="cd00293">
    <property type="entry name" value="USP-like"/>
    <property type="match status" value="1"/>
</dbReference>
<name>A0A1P8F7T0_9CHLR</name>
<dbReference type="Proteomes" id="UP000185934">
    <property type="component" value="Chromosome"/>
</dbReference>
<reference evidence="3" key="1">
    <citation type="submission" date="2016-11" db="EMBL/GenBank/DDBJ databases">
        <title>Dehalogenimonas formicexedens sp. nov., a chlorinated alkane respiring bacterium isolated from contaminated groundwater.</title>
        <authorList>
            <person name="Key T.A."/>
            <person name="Bowman K.S."/>
            <person name="Lee I."/>
            <person name="Chun J."/>
            <person name="Albuquerque L."/>
            <person name="da Costa M.S."/>
            <person name="Rainey F.A."/>
            <person name="Moe W.M."/>
        </authorList>
    </citation>
    <scope>NUCLEOTIDE SEQUENCE [LARGE SCALE GENOMIC DNA]</scope>
    <source>
        <strain evidence="3">NSZ-14</strain>
    </source>
</reference>
<dbReference type="AlphaFoldDB" id="A0A1P8F7T0"/>